<keyword evidence="10" id="KW-0408">Iron</keyword>
<evidence type="ECO:0000256" key="8">
    <source>
        <dbReference type="ARBA" id="ARBA00022839"/>
    </source>
</evidence>
<evidence type="ECO:0000256" key="5">
    <source>
        <dbReference type="ARBA" id="ARBA00022763"/>
    </source>
</evidence>
<dbReference type="InterPro" id="IPR038726">
    <property type="entry name" value="PDDEXK_AddAB-type"/>
</dbReference>
<dbReference type="Gene3D" id="3.90.320.10">
    <property type="match status" value="1"/>
</dbReference>
<dbReference type="Gene3D" id="3.40.50.300">
    <property type="entry name" value="P-loop containing nucleotide triphosphate hydrolases"/>
    <property type="match status" value="4"/>
</dbReference>
<keyword evidence="8" id="KW-0269">Exonuclease</keyword>
<keyword evidence="4" id="KW-0547">Nucleotide-binding</keyword>
<dbReference type="GO" id="GO:0005524">
    <property type="term" value="F:ATP binding"/>
    <property type="evidence" value="ECO:0007669"/>
    <property type="project" value="UniProtKB-KW"/>
</dbReference>
<evidence type="ECO:0000256" key="12">
    <source>
        <dbReference type="ARBA" id="ARBA00023125"/>
    </source>
</evidence>
<evidence type="ECO:0000256" key="9">
    <source>
        <dbReference type="ARBA" id="ARBA00022840"/>
    </source>
</evidence>
<keyword evidence="5" id="KW-0227">DNA damage</keyword>
<dbReference type="InterPro" id="IPR011604">
    <property type="entry name" value="PDDEXK-like_dom_sf"/>
</dbReference>
<evidence type="ECO:0000256" key="6">
    <source>
        <dbReference type="ARBA" id="ARBA00022801"/>
    </source>
</evidence>
<dbReference type="RefSeq" id="WP_160560241.1">
    <property type="nucleotide sequence ID" value="NZ_QZDT01000016.1"/>
</dbReference>
<dbReference type="GO" id="GO:0004386">
    <property type="term" value="F:helicase activity"/>
    <property type="evidence" value="ECO:0007669"/>
    <property type="project" value="UniProtKB-KW"/>
</dbReference>
<evidence type="ECO:0000256" key="13">
    <source>
        <dbReference type="ARBA" id="ARBA00023204"/>
    </source>
</evidence>
<reference evidence="16" key="1">
    <citation type="submission" date="2018-09" db="EMBL/GenBank/DDBJ databases">
        <title>Murine metabolic-syndrome-specific gut microbial biobank.</title>
        <authorList>
            <person name="Liu C."/>
        </authorList>
    </citation>
    <scope>NUCLEOTIDE SEQUENCE</scope>
    <source>
        <strain evidence="16">D42-62</strain>
    </source>
</reference>
<evidence type="ECO:0000256" key="7">
    <source>
        <dbReference type="ARBA" id="ARBA00022806"/>
    </source>
</evidence>
<keyword evidence="3" id="KW-0479">Metal-binding</keyword>
<dbReference type="GO" id="GO:0051539">
    <property type="term" value="F:4 iron, 4 sulfur cluster binding"/>
    <property type="evidence" value="ECO:0007669"/>
    <property type="project" value="UniProtKB-KW"/>
</dbReference>
<keyword evidence="6" id="KW-0378">Hydrolase</keyword>
<dbReference type="GO" id="GO:0004527">
    <property type="term" value="F:exonuclease activity"/>
    <property type="evidence" value="ECO:0007669"/>
    <property type="project" value="UniProtKB-KW"/>
</dbReference>
<proteinExistence type="predicted"/>
<sequence length="1154" mass="132522">MGLQFYFGGSGAGKSRQLHKDIVAWAGEKPACNFLFLVPDQFTMQTQVDLVNASGRGGIMNIDVLSFGRLAHRIFEETGYGNKPVLDDTGKSLVLRKVATEFAQEMPIIGKNLNKIGYIHEVKSAISEFMQYGISAGQVGELAEFAKGRGALHYKLKDLEVIYKGFVSYIQERYITTEETLQLLTQAVGKSRIVRDSVVVFDGFTGFTPIQYSLIQELLRLTERVIVSITIDIRENPFRAGMEQELFFLSKKTVRDLCGLAKEAGVERTDDIFIKNHPLPRFKNNAEMAHLEKHLFRYPVQPYRETGGGNIYMMETLNPAKEVRKVCIQIKKLVLEEGYSYRDIAVVTGDLETYADYFEREGLIYDIPVFLDRTRGLLLNPLIEYIRSALKIVLSDFSYESVFHFLRCGLTDFAPEEIDRLENYVLALGIRGKKRWGQMFVRRINKKTDVTNEQKAQEDREIALLEKINTIRTGFMEQMQPLLEKKKTAGELVRVLYDFIVNGKIQEKLSAYEQFFTENGERERAREYAQVYRLVMELLEQIMELLEKEPMNLKEFADILDAGFAEIEVGTIPGSVDRIVVGDMERSRLKQVKVLFFLGVNDGNIPKGSMKGGIISDLDREFLQQSEFELAPTPRQKMYIQRLYLYMNMTKPSDRLYLSFSRMNSQGKSIRPSYLIDMIRKLFPQIQIEKSDMTQMSFEQIVGKKDGLTLLAEEIREYAEGREGALDQRELGCLYRFYARDEQYGSYAGKLMETAFARYEHKPLTKAVALALYGKMLENSVSRLERYAACAYSHFLQYGLMLKEREEFSFEQADLGNIFHQVLEVFAGKLAENKLTWFDFSKEEGDELLREALDTVTAAYGETILYSSARYEYMVERMYRILQRTIHTLKAQLREGDFMPAAFELSFARAGVPEAVDFSLSDEEKMKLRGRIDRIDTCEDEEHVYVKVIDYKSGNKKFDLAALYYGLQLQLVVYMNVAVKIAEKNYPNKEVIPAALLYYHVDDPMVKAETALSEDALYREILKELRTTGIVNENEKVVCHLDKNFTDKSLVIPVERKKDGSFSSRSSTVAKGDYETISQFVTHKIKQFGRQILEGNIEVNPCKQGVRESCTYCAYKGVCEFEEKLPGCSLRSLPALPDDLLFEKMREEIQKDIS</sequence>
<feature type="domain" description="ATP-dependent helicase/deoxyribonuclease subunit B N-terminal" evidence="15">
    <location>
        <begin position="5"/>
        <end position="292"/>
    </location>
</feature>
<dbReference type="InterPro" id="IPR049035">
    <property type="entry name" value="ADDB_N"/>
</dbReference>
<comment type="caution">
    <text evidence="16">The sequence shown here is derived from an EMBL/GenBank/DDBJ whole genome shotgun (WGS) entry which is preliminary data.</text>
</comment>
<dbReference type="SUPFAM" id="SSF52980">
    <property type="entry name" value="Restriction endonuclease-like"/>
    <property type="match status" value="1"/>
</dbReference>
<evidence type="ECO:0000256" key="11">
    <source>
        <dbReference type="ARBA" id="ARBA00023014"/>
    </source>
</evidence>
<keyword evidence="1" id="KW-0004">4Fe-4S</keyword>
<dbReference type="GO" id="GO:0046872">
    <property type="term" value="F:metal ion binding"/>
    <property type="evidence" value="ECO:0007669"/>
    <property type="project" value="UniProtKB-KW"/>
</dbReference>
<feature type="domain" description="PD-(D/E)XK endonuclease-like" evidence="14">
    <location>
        <begin position="780"/>
        <end position="1120"/>
    </location>
</feature>
<keyword evidence="11" id="KW-0411">Iron-sulfur</keyword>
<dbReference type="OrthoDB" id="9758506at2"/>
<keyword evidence="17" id="KW-1185">Reference proteome</keyword>
<protein>
    <submittedName>
        <fullName evidence="16">Helicase-exonuclease AddAB subunit AddB</fullName>
    </submittedName>
</protein>
<keyword evidence="9" id="KW-0067">ATP-binding</keyword>
<dbReference type="NCBIfam" id="TIGR02773">
    <property type="entry name" value="addB_Gpos"/>
    <property type="match status" value="1"/>
</dbReference>
<evidence type="ECO:0000313" key="16">
    <source>
        <dbReference type="EMBL" id="NBJ93159.1"/>
    </source>
</evidence>
<accession>A0A9X5GSG0</accession>
<evidence type="ECO:0000259" key="14">
    <source>
        <dbReference type="Pfam" id="PF12705"/>
    </source>
</evidence>
<evidence type="ECO:0000256" key="10">
    <source>
        <dbReference type="ARBA" id="ARBA00023004"/>
    </source>
</evidence>
<keyword evidence="13" id="KW-0234">DNA repair</keyword>
<dbReference type="PANTHER" id="PTHR30591">
    <property type="entry name" value="RECBCD ENZYME SUBUNIT RECC"/>
    <property type="match status" value="1"/>
</dbReference>
<dbReference type="PANTHER" id="PTHR30591:SF1">
    <property type="entry name" value="RECBCD ENZYME SUBUNIT RECC"/>
    <property type="match status" value="1"/>
</dbReference>
<evidence type="ECO:0000313" key="17">
    <source>
        <dbReference type="Proteomes" id="UP001154420"/>
    </source>
</evidence>
<evidence type="ECO:0000256" key="4">
    <source>
        <dbReference type="ARBA" id="ARBA00022741"/>
    </source>
</evidence>
<dbReference type="InterPro" id="IPR027417">
    <property type="entry name" value="P-loop_NTPase"/>
</dbReference>
<evidence type="ECO:0000256" key="3">
    <source>
        <dbReference type="ARBA" id="ARBA00022723"/>
    </source>
</evidence>
<keyword evidence="7 16" id="KW-0347">Helicase</keyword>
<dbReference type="Proteomes" id="UP001154420">
    <property type="component" value="Unassembled WGS sequence"/>
</dbReference>
<dbReference type="EMBL" id="QZDT01000016">
    <property type="protein sequence ID" value="NBJ93159.1"/>
    <property type="molecule type" value="Genomic_DNA"/>
</dbReference>
<organism evidence="16 17">
    <name type="scientific">Parablautia muri</name>
    <dbReference type="NCBI Taxonomy" id="2320879"/>
    <lineage>
        <taxon>Bacteria</taxon>
        <taxon>Bacillati</taxon>
        <taxon>Bacillota</taxon>
        <taxon>Clostridia</taxon>
        <taxon>Lachnospirales</taxon>
        <taxon>Lachnospiraceae</taxon>
        <taxon>Parablautia</taxon>
    </lineage>
</organism>
<dbReference type="GO" id="GO:0003677">
    <property type="term" value="F:DNA binding"/>
    <property type="evidence" value="ECO:0007669"/>
    <property type="project" value="UniProtKB-KW"/>
</dbReference>
<evidence type="ECO:0000256" key="2">
    <source>
        <dbReference type="ARBA" id="ARBA00022722"/>
    </source>
</evidence>
<dbReference type="SUPFAM" id="SSF52540">
    <property type="entry name" value="P-loop containing nucleoside triphosphate hydrolases"/>
    <property type="match status" value="1"/>
</dbReference>
<evidence type="ECO:0000259" key="15">
    <source>
        <dbReference type="Pfam" id="PF21445"/>
    </source>
</evidence>
<evidence type="ECO:0000256" key="1">
    <source>
        <dbReference type="ARBA" id="ARBA00022485"/>
    </source>
</evidence>
<keyword evidence="2" id="KW-0540">Nuclease</keyword>
<dbReference type="InterPro" id="IPR014140">
    <property type="entry name" value="DNA_helicase_suAddB"/>
</dbReference>
<name>A0A9X5GSG0_9FIRM</name>
<dbReference type="Pfam" id="PF21445">
    <property type="entry name" value="ADDB_N"/>
    <property type="match status" value="1"/>
</dbReference>
<dbReference type="InterPro" id="IPR011335">
    <property type="entry name" value="Restrct_endonuc-II-like"/>
</dbReference>
<dbReference type="Pfam" id="PF12705">
    <property type="entry name" value="PDDEXK_1"/>
    <property type="match status" value="1"/>
</dbReference>
<keyword evidence="12" id="KW-0238">DNA-binding</keyword>
<dbReference type="AlphaFoldDB" id="A0A9X5GSG0"/>
<dbReference type="GO" id="GO:0000724">
    <property type="term" value="P:double-strand break repair via homologous recombination"/>
    <property type="evidence" value="ECO:0007669"/>
    <property type="project" value="InterPro"/>
</dbReference>
<gene>
    <name evidence="16" type="primary">addB</name>
    <name evidence="16" type="ORF">D5281_11265</name>
</gene>